<dbReference type="EMBL" id="JBHRZH010000008">
    <property type="protein sequence ID" value="MFC3761413.1"/>
    <property type="molecule type" value="Genomic_DNA"/>
</dbReference>
<protein>
    <submittedName>
        <fullName evidence="3">Uncharacterized protein</fullName>
    </submittedName>
</protein>
<organism evidence="3 4">
    <name type="scientific">Tenggerimyces flavus</name>
    <dbReference type="NCBI Taxonomy" id="1708749"/>
    <lineage>
        <taxon>Bacteria</taxon>
        <taxon>Bacillati</taxon>
        <taxon>Actinomycetota</taxon>
        <taxon>Actinomycetes</taxon>
        <taxon>Propionibacteriales</taxon>
        <taxon>Nocardioidaceae</taxon>
        <taxon>Tenggerimyces</taxon>
    </lineage>
</organism>
<dbReference type="Proteomes" id="UP001595699">
    <property type="component" value="Unassembled WGS sequence"/>
</dbReference>
<feature type="transmembrane region" description="Helical" evidence="2">
    <location>
        <begin position="34"/>
        <end position="53"/>
    </location>
</feature>
<keyword evidence="4" id="KW-1185">Reference proteome</keyword>
<evidence type="ECO:0000256" key="2">
    <source>
        <dbReference type="SAM" id="Phobius"/>
    </source>
</evidence>
<accession>A0ABV7Y8I0</accession>
<evidence type="ECO:0000256" key="1">
    <source>
        <dbReference type="SAM" id="MobiDB-lite"/>
    </source>
</evidence>
<evidence type="ECO:0000313" key="3">
    <source>
        <dbReference type="EMBL" id="MFC3761413.1"/>
    </source>
</evidence>
<name>A0ABV7Y8I0_9ACTN</name>
<reference evidence="4" key="1">
    <citation type="journal article" date="2019" name="Int. J. Syst. Evol. Microbiol.">
        <title>The Global Catalogue of Microorganisms (GCM) 10K type strain sequencing project: providing services to taxonomists for standard genome sequencing and annotation.</title>
        <authorList>
            <consortium name="The Broad Institute Genomics Platform"/>
            <consortium name="The Broad Institute Genome Sequencing Center for Infectious Disease"/>
            <person name="Wu L."/>
            <person name="Ma J."/>
        </authorList>
    </citation>
    <scope>NUCLEOTIDE SEQUENCE [LARGE SCALE GENOMIC DNA]</scope>
    <source>
        <strain evidence="4">CGMCC 4.7241</strain>
    </source>
</reference>
<evidence type="ECO:0000313" key="4">
    <source>
        <dbReference type="Proteomes" id="UP001595699"/>
    </source>
</evidence>
<keyword evidence="2" id="KW-1133">Transmembrane helix</keyword>
<gene>
    <name evidence="3" type="ORF">ACFOUW_11230</name>
</gene>
<feature type="compositionally biased region" description="Basic residues" evidence="1">
    <location>
        <begin position="84"/>
        <end position="96"/>
    </location>
</feature>
<sequence>MARPWLHAAGVVIYPLPWLVFVQGADASWGPVLAGGWAVFALYLLAGITEFAMARRRVVPEAVTRLAGRHRAPEAERQVVRPQRVGRHRAPGRHALRATTSVAGGHRPA</sequence>
<dbReference type="RefSeq" id="WP_205118476.1">
    <property type="nucleotide sequence ID" value="NZ_JAFBCM010000001.1"/>
</dbReference>
<keyword evidence="2" id="KW-0472">Membrane</keyword>
<feature type="region of interest" description="Disordered" evidence="1">
    <location>
        <begin position="70"/>
        <end position="109"/>
    </location>
</feature>
<comment type="caution">
    <text evidence="3">The sequence shown here is derived from an EMBL/GenBank/DDBJ whole genome shotgun (WGS) entry which is preliminary data.</text>
</comment>
<keyword evidence="2" id="KW-0812">Transmembrane</keyword>
<proteinExistence type="predicted"/>